<dbReference type="STRING" id="888268.A0A1E5UWF6"/>
<accession>A0A1E5UWF6</accession>
<dbReference type="OrthoDB" id="587643at2759"/>
<dbReference type="EMBL" id="LWDX02060873">
    <property type="protein sequence ID" value="OEL17134.1"/>
    <property type="molecule type" value="Genomic_DNA"/>
</dbReference>
<reference evidence="1 2" key="1">
    <citation type="submission" date="2016-09" db="EMBL/GenBank/DDBJ databases">
        <title>The draft genome of Dichanthelium oligosanthes: A C3 panicoid grass species.</title>
        <authorList>
            <person name="Studer A.J."/>
            <person name="Schnable J.C."/>
            <person name="Brutnell T.P."/>
        </authorList>
    </citation>
    <scope>NUCLEOTIDE SEQUENCE [LARGE SCALE GENOMIC DNA]</scope>
    <source>
        <strain evidence="2">cv. Kellogg 1175</strain>
        <tissue evidence="1">Leaf</tissue>
    </source>
</reference>
<organism evidence="1 2">
    <name type="scientific">Dichanthelium oligosanthes</name>
    <dbReference type="NCBI Taxonomy" id="888268"/>
    <lineage>
        <taxon>Eukaryota</taxon>
        <taxon>Viridiplantae</taxon>
        <taxon>Streptophyta</taxon>
        <taxon>Embryophyta</taxon>
        <taxon>Tracheophyta</taxon>
        <taxon>Spermatophyta</taxon>
        <taxon>Magnoliopsida</taxon>
        <taxon>Liliopsida</taxon>
        <taxon>Poales</taxon>
        <taxon>Poaceae</taxon>
        <taxon>PACMAD clade</taxon>
        <taxon>Panicoideae</taxon>
        <taxon>Panicodae</taxon>
        <taxon>Paniceae</taxon>
        <taxon>Dichantheliinae</taxon>
        <taxon>Dichanthelium</taxon>
    </lineage>
</organism>
<evidence type="ECO:0000313" key="2">
    <source>
        <dbReference type="Proteomes" id="UP000095767"/>
    </source>
</evidence>
<gene>
    <name evidence="1" type="ORF">BAE44_0021848</name>
</gene>
<dbReference type="AlphaFoldDB" id="A0A1E5UWF6"/>
<evidence type="ECO:0008006" key="3">
    <source>
        <dbReference type="Google" id="ProtNLM"/>
    </source>
</evidence>
<dbReference type="SUPFAM" id="SSF49599">
    <property type="entry name" value="TRAF domain-like"/>
    <property type="match status" value="1"/>
</dbReference>
<evidence type="ECO:0000313" key="1">
    <source>
        <dbReference type="EMBL" id="OEL17134.1"/>
    </source>
</evidence>
<comment type="caution">
    <text evidence="1">The sequence shown here is derived from an EMBL/GenBank/DDBJ whole genome shotgun (WGS) entry which is preliminary data.</text>
</comment>
<proteinExistence type="predicted"/>
<keyword evidence="2" id="KW-1185">Reference proteome</keyword>
<protein>
    <recommendedName>
        <fullName evidence="3">MATH domain-containing protein</fullName>
    </recommendedName>
</protein>
<name>A0A1E5UWF6_9POAL</name>
<sequence length="81" mass="8929">MPPVVDSMAKVVEVKVCRISKLRETHCGNKEGDLRSAVFTVASLDWTITVDPDEEGYVGVYVELLTKGAMAWAYVRIGLVD</sequence>
<dbReference type="Proteomes" id="UP000095767">
    <property type="component" value="Unassembled WGS sequence"/>
</dbReference>